<dbReference type="Proteomes" id="UP001146120">
    <property type="component" value="Unassembled WGS sequence"/>
</dbReference>
<evidence type="ECO:0000313" key="1">
    <source>
        <dbReference type="EMBL" id="DBA04261.1"/>
    </source>
</evidence>
<name>A0AAV2ZD86_9STRA</name>
<protein>
    <submittedName>
        <fullName evidence="1">Uncharacterized protein</fullName>
    </submittedName>
</protein>
<dbReference type="AlphaFoldDB" id="A0AAV2ZD86"/>
<dbReference type="EMBL" id="DAKRPA010000010">
    <property type="protein sequence ID" value="DBA04261.1"/>
    <property type="molecule type" value="Genomic_DNA"/>
</dbReference>
<comment type="caution">
    <text evidence="1">The sequence shown here is derived from an EMBL/GenBank/DDBJ whole genome shotgun (WGS) entry which is preliminary data.</text>
</comment>
<organism evidence="1 2">
    <name type="scientific">Lagenidium giganteum</name>
    <dbReference type="NCBI Taxonomy" id="4803"/>
    <lineage>
        <taxon>Eukaryota</taxon>
        <taxon>Sar</taxon>
        <taxon>Stramenopiles</taxon>
        <taxon>Oomycota</taxon>
        <taxon>Peronosporomycetes</taxon>
        <taxon>Pythiales</taxon>
        <taxon>Pythiaceae</taxon>
    </lineage>
</organism>
<gene>
    <name evidence="1" type="ORF">N0F65_009496</name>
</gene>
<accession>A0AAV2ZD86</accession>
<evidence type="ECO:0000313" key="2">
    <source>
        <dbReference type="Proteomes" id="UP001146120"/>
    </source>
</evidence>
<reference evidence="1" key="2">
    <citation type="journal article" date="2023" name="Microbiol Resour">
        <title>Decontamination and Annotation of the Draft Genome Sequence of the Oomycete Lagenidium giganteum ARSEF 373.</title>
        <authorList>
            <person name="Morgan W.R."/>
            <person name="Tartar A."/>
        </authorList>
    </citation>
    <scope>NUCLEOTIDE SEQUENCE</scope>
    <source>
        <strain evidence="1">ARSEF 373</strain>
    </source>
</reference>
<proteinExistence type="predicted"/>
<reference evidence="1" key="1">
    <citation type="submission" date="2022-11" db="EMBL/GenBank/DDBJ databases">
        <authorList>
            <person name="Morgan W.R."/>
            <person name="Tartar A."/>
        </authorList>
    </citation>
    <scope>NUCLEOTIDE SEQUENCE</scope>
    <source>
        <strain evidence="1">ARSEF 373</strain>
    </source>
</reference>
<sequence length="136" mass="15290">MPLEGTIKLAGGLKARRPRKQDASQTFDNALGCSRVLQFFGAKVSCVCEVSCRRRRDCPKSSFRKWTRQDNAARRKTTVDKRLAKGAVKRFCEQPTTEIGGPLSLTEQAMAPDKVRSEYVKLSWIPPTSDEVERLS</sequence>
<keyword evidence="2" id="KW-1185">Reference proteome</keyword>